<dbReference type="PROSITE" id="PS00657">
    <property type="entry name" value="FORK_HEAD_1"/>
    <property type="match status" value="1"/>
</dbReference>
<evidence type="ECO:0000256" key="1">
    <source>
        <dbReference type="ARBA" id="ARBA00004123"/>
    </source>
</evidence>
<dbReference type="InterPro" id="IPR050211">
    <property type="entry name" value="FOX_domain-containing"/>
</dbReference>
<dbReference type="InterPro" id="IPR036388">
    <property type="entry name" value="WH-like_DNA-bd_sf"/>
</dbReference>
<gene>
    <name evidence="14" type="ORF">Z043_104074</name>
</gene>
<organism evidence="14 15">
    <name type="scientific">Scleropages formosus</name>
    <name type="common">Asian bonytongue</name>
    <name type="synonym">Osteoglossum formosum</name>
    <dbReference type="NCBI Taxonomy" id="113540"/>
    <lineage>
        <taxon>Eukaryota</taxon>
        <taxon>Metazoa</taxon>
        <taxon>Chordata</taxon>
        <taxon>Craniata</taxon>
        <taxon>Vertebrata</taxon>
        <taxon>Euteleostomi</taxon>
        <taxon>Actinopterygii</taxon>
        <taxon>Neopterygii</taxon>
        <taxon>Teleostei</taxon>
        <taxon>Osteoglossocephala</taxon>
        <taxon>Osteoglossomorpha</taxon>
        <taxon>Osteoglossiformes</taxon>
        <taxon>Osteoglossidae</taxon>
        <taxon>Scleropages</taxon>
    </lineage>
</organism>
<dbReference type="PANTHER" id="PTHR11829:SF411">
    <property type="entry name" value="FORKHEAD BOX PROTEIN L2"/>
    <property type="match status" value="1"/>
</dbReference>
<evidence type="ECO:0000256" key="9">
    <source>
        <dbReference type="ARBA" id="ARBA00023242"/>
    </source>
</evidence>
<reference evidence="14 15" key="1">
    <citation type="submission" date="2015-08" db="EMBL/GenBank/DDBJ databases">
        <title>The genome of the Asian arowana (Scleropages formosus).</title>
        <authorList>
            <person name="Tan M.H."/>
            <person name="Gan H.M."/>
            <person name="Croft L.J."/>
            <person name="Austin C.M."/>
        </authorList>
    </citation>
    <scope>NUCLEOTIDE SEQUENCE [LARGE SCALE GENOMIC DNA]</scope>
    <source>
        <strain evidence="14">Aro1</strain>
    </source>
</reference>
<accession>A0A0P7XMT2</accession>
<dbReference type="PROSITE" id="PS50039">
    <property type="entry name" value="FORK_HEAD_3"/>
    <property type="match status" value="1"/>
</dbReference>
<evidence type="ECO:0000256" key="12">
    <source>
        <dbReference type="SAM" id="MobiDB-lite"/>
    </source>
</evidence>
<feature type="DNA-binding region" description="Fork-head" evidence="11">
    <location>
        <begin position="9"/>
        <end position="103"/>
    </location>
</feature>
<dbReference type="GO" id="GO:0009888">
    <property type="term" value="P:tissue development"/>
    <property type="evidence" value="ECO:0007669"/>
    <property type="project" value="UniProtKB-ARBA"/>
</dbReference>
<dbReference type="SUPFAM" id="SSF46785">
    <property type="entry name" value="Winged helix' DNA-binding domain"/>
    <property type="match status" value="1"/>
</dbReference>
<comment type="caution">
    <text evidence="14">The sequence shown here is derived from an EMBL/GenBank/DDBJ whole genome shotgun (WGS) entry which is preliminary data.</text>
</comment>
<dbReference type="InterPro" id="IPR030456">
    <property type="entry name" value="TF_fork_head_CS_2"/>
</dbReference>
<keyword evidence="7 11" id="KW-0238">DNA-binding</keyword>
<dbReference type="InterPro" id="IPR018122">
    <property type="entry name" value="TF_fork_head_CS_1"/>
</dbReference>
<sequence>MDSVDPSQKPPYSYVALIAMAIMGSREKKLTLNGIYEFIIHKFPYYEKNKKGWQNSIRHNLSLNECFVKVPREGGGERKGNFWTLDSAFEDMFDKGNYKRRRRVKRPNRPPPVQYLSGKPCVSYPESRCFYHSPQYLQRPLVNASWSPPPSAPLDAVASVTYQQPQHTEGSCSSVSVNGFASPPVNFCHDQHLPPTYSRHHRPPSALLLQGGGPFSGMPQAVRPGRGSPGGNVYHR</sequence>
<dbReference type="GO" id="GO:0005634">
    <property type="term" value="C:nucleus"/>
    <property type="evidence" value="ECO:0007669"/>
    <property type="project" value="UniProtKB-SubCell"/>
</dbReference>
<evidence type="ECO:0000256" key="2">
    <source>
        <dbReference type="ARBA" id="ARBA00022499"/>
    </source>
</evidence>
<keyword evidence="3" id="KW-0597">Phosphoprotein</keyword>
<evidence type="ECO:0000313" key="14">
    <source>
        <dbReference type="EMBL" id="KPP76575.1"/>
    </source>
</evidence>
<dbReference type="InterPro" id="IPR001766">
    <property type="entry name" value="Fork_head_dom"/>
</dbReference>
<evidence type="ECO:0000313" key="15">
    <source>
        <dbReference type="Proteomes" id="UP000034805"/>
    </source>
</evidence>
<dbReference type="Gene3D" id="1.10.10.10">
    <property type="entry name" value="Winged helix-like DNA-binding domain superfamily/Winged helix DNA-binding domain"/>
    <property type="match status" value="1"/>
</dbReference>
<evidence type="ECO:0000256" key="4">
    <source>
        <dbReference type="ARBA" id="ARBA00022782"/>
    </source>
</evidence>
<evidence type="ECO:0000256" key="5">
    <source>
        <dbReference type="ARBA" id="ARBA00022843"/>
    </source>
</evidence>
<dbReference type="PRINTS" id="PR00053">
    <property type="entry name" value="FORKHEAD"/>
</dbReference>
<evidence type="ECO:0000256" key="8">
    <source>
        <dbReference type="ARBA" id="ARBA00023163"/>
    </source>
</evidence>
<evidence type="ECO:0000256" key="6">
    <source>
        <dbReference type="ARBA" id="ARBA00023015"/>
    </source>
</evidence>
<dbReference type="CDD" id="cd20028">
    <property type="entry name" value="FH_FOXL2"/>
    <property type="match status" value="1"/>
</dbReference>
<dbReference type="EMBL" id="JARO02001068">
    <property type="protein sequence ID" value="KPP76575.1"/>
    <property type="molecule type" value="Genomic_DNA"/>
</dbReference>
<dbReference type="InterPro" id="IPR047515">
    <property type="entry name" value="FH_FOXL2"/>
</dbReference>
<dbReference type="GO" id="GO:0000981">
    <property type="term" value="F:DNA-binding transcription factor activity, RNA polymerase II-specific"/>
    <property type="evidence" value="ECO:0007669"/>
    <property type="project" value="TreeGrafter"/>
</dbReference>
<proteinExistence type="predicted"/>
<dbReference type="GO" id="GO:0009653">
    <property type="term" value="P:anatomical structure morphogenesis"/>
    <property type="evidence" value="ECO:0007669"/>
    <property type="project" value="TreeGrafter"/>
</dbReference>
<dbReference type="SMART" id="SM00339">
    <property type="entry name" value="FH"/>
    <property type="match status" value="1"/>
</dbReference>
<dbReference type="PROSITE" id="PS00658">
    <property type="entry name" value="FORK_HEAD_2"/>
    <property type="match status" value="1"/>
</dbReference>
<dbReference type="STRING" id="113540.ENSSFOP00015009026"/>
<evidence type="ECO:0000256" key="11">
    <source>
        <dbReference type="PROSITE-ProRule" id="PRU00089"/>
    </source>
</evidence>
<comment type="subcellular location">
    <subcellularLocation>
        <location evidence="1 11">Nucleus</location>
    </subcellularLocation>
</comment>
<dbReference type="Pfam" id="PF00250">
    <property type="entry name" value="Forkhead"/>
    <property type="match status" value="1"/>
</dbReference>
<dbReference type="Proteomes" id="UP000034805">
    <property type="component" value="Unassembled WGS sequence"/>
</dbReference>
<keyword evidence="4" id="KW-0221">Differentiation</keyword>
<dbReference type="FunFam" id="1.10.10.10:FF:000016">
    <property type="entry name" value="Forkhead box protein I1"/>
    <property type="match status" value="1"/>
</dbReference>
<keyword evidence="5" id="KW-0832">Ubl conjugation</keyword>
<feature type="domain" description="Fork-head" evidence="13">
    <location>
        <begin position="9"/>
        <end position="103"/>
    </location>
</feature>
<keyword evidence="6" id="KW-0805">Transcription regulation</keyword>
<keyword evidence="2" id="KW-1017">Isopeptide bond</keyword>
<evidence type="ECO:0000259" key="13">
    <source>
        <dbReference type="PROSITE" id="PS50039"/>
    </source>
</evidence>
<keyword evidence="9 11" id="KW-0539">Nucleus</keyword>
<evidence type="ECO:0000256" key="10">
    <source>
        <dbReference type="ARBA" id="ARBA00034872"/>
    </source>
</evidence>
<name>A0A0P7XMT2_SCLFO</name>
<keyword evidence="8" id="KW-0804">Transcription</keyword>
<evidence type="ECO:0000256" key="3">
    <source>
        <dbReference type="ARBA" id="ARBA00022553"/>
    </source>
</evidence>
<dbReference type="PANTHER" id="PTHR11829">
    <property type="entry name" value="FORKHEAD BOX PROTEIN"/>
    <property type="match status" value="1"/>
</dbReference>
<protein>
    <recommendedName>
        <fullName evidence="10">Forkhead box protein L2</fullName>
    </recommendedName>
</protein>
<dbReference type="InterPro" id="IPR036390">
    <property type="entry name" value="WH_DNA-bd_sf"/>
</dbReference>
<feature type="region of interest" description="Disordered" evidence="12">
    <location>
        <begin position="195"/>
        <end position="236"/>
    </location>
</feature>
<dbReference type="AlphaFoldDB" id="A0A0P7XMT2"/>
<dbReference type="GO" id="GO:0000978">
    <property type="term" value="F:RNA polymerase II cis-regulatory region sequence-specific DNA binding"/>
    <property type="evidence" value="ECO:0007669"/>
    <property type="project" value="TreeGrafter"/>
</dbReference>
<dbReference type="GO" id="GO:0030154">
    <property type="term" value="P:cell differentiation"/>
    <property type="evidence" value="ECO:0007669"/>
    <property type="project" value="UniProtKB-KW"/>
</dbReference>
<evidence type="ECO:0000256" key="7">
    <source>
        <dbReference type="ARBA" id="ARBA00023125"/>
    </source>
</evidence>